<evidence type="ECO:0000256" key="6">
    <source>
        <dbReference type="ARBA" id="ARBA00023014"/>
    </source>
</evidence>
<dbReference type="Pfam" id="PF04055">
    <property type="entry name" value="Radical_SAM"/>
    <property type="match status" value="1"/>
</dbReference>
<keyword evidence="5" id="KW-0408">Iron</keyword>
<evidence type="ECO:0000256" key="4">
    <source>
        <dbReference type="ARBA" id="ARBA00022723"/>
    </source>
</evidence>
<dbReference type="Proteomes" id="UP000509535">
    <property type="component" value="Chromosome"/>
</dbReference>
<dbReference type="RefSeq" id="WP_176798727.1">
    <property type="nucleotide sequence ID" value="NZ_CP040798.1"/>
</dbReference>
<dbReference type="InterPro" id="IPR013785">
    <property type="entry name" value="Aldolase_TIM"/>
</dbReference>
<dbReference type="InterPro" id="IPR050377">
    <property type="entry name" value="Radical_SAM_PqqE_MftC-like"/>
</dbReference>
<organism evidence="8 9">
    <name type="scientific">Streptococcus sanguinis</name>
    <dbReference type="NCBI Taxonomy" id="1305"/>
    <lineage>
        <taxon>Bacteria</taxon>
        <taxon>Bacillati</taxon>
        <taxon>Bacillota</taxon>
        <taxon>Bacilli</taxon>
        <taxon>Lactobacillales</taxon>
        <taxon>Streptococcaceae</taxon>
        <taxon>Streptococcus</taxon>
    </lineage>
</organism>
<evidence type="ECO:0000256" key="5">
    <source>
        <dbReference type="ARBA" id="ARBA00023004"/>
    </source>
</evidence>
<accession>A0A7H8UZV6</accession>
<protein>
    <submittedName>
        <fullName evidence="8">Radical SAM protein</fullName>
    </submittedName>
</protein>
<dbReference type="SFLD" id="SFLDG01067">
    <property type="entry name" value="SPASM/twitch_domain_containing"/>
    <property type="match status" value="1"/>
</dbReference>
<evidence type="ECO:0000313" key="9">
    <source>
        <dbReference type="Proteomes" id="UP000509535"/>
    </source>
</evidence>
<dbReference type="Gene3D" id="3.20.20.70">
    <property type="entry name" value="Aldolase class I"/>
    <property type="match status" value="1"/>
</dbReference>
<sequence length="368" mass="42536">MDERLWLTNWNKLYIKNEIKLKKAISPLYVGFKITENCNQRCRHCWAGKNVSTHHSFDEIKDALEKIKFLNPYHVTITGGEPLVHESWLEILQFAKANFPIIELFTNGVLLNEDSIREISELMDEADHIQVSLDGLKETYKRQRGSDDFEAVINNIKNIVQCGINIRVNMTITHYNIDEMIAVYELVKTLGVTSFSVSPVYPLRRGERLVPLVNYERYLYYGKKMENAHSKCESDMNLRVIYPIEIQSKMAEYTEENEINKFNTDLLHWTVDGKGDIFHFMDQFLYEKLKVGNIYENSIDELSKKDFKIQKNILSHSSKGLKCANCSLASSCPGLAYANSFPELAFSYRRCVFSGKAKYTGSIAESRK</sequence>
<dbReference type="SFLD" id="SFLDG01386">
    <property type="entry name" value="main_SPASM_domain-containing"/>
    <property type="match status" value="1"/>
</dbReference>
<feature type="domain" description="Radical SAM core" evidence="7">
    <location>
        <begin position="24"/>
        <end position="229"/>
    </location>
</feature>
<dbReference type="CDD" id="cd01335">
    <property type="entry name" value="Radical_SAM"/>
    <property type="match status" value="1"/>
</dbReference>
<evidence type="ECO:0000313" key="8">
    <source>
        <dbReference type="EMBL" id="QLB49874.1"/>
    </source>
</evidence>
<dbReference type="GO" id="GO:0046872">
    <property type="term" value="F:metal ion binding"/>
    <property type="evidence" value="ECO:0007669"/>
    <property type="project" value="UniProtKB-KW"/>
</dbReference>
<dbReference type="EMBL" id="CP040798">
    <property type="protein sequence ID" value="QLB49874.1"/>
    <property type="molecule type" value="Genomic_DNA"/>
</dbReference>
<dbReference type="SMART" id="SM00729">
    <property type="entry name" value="Elp3"/>
    <property type="match status" value="1"/>
</dbReference>
<name>A0A7H8UZV6_STRSA</name>
<proteinExistence type="predicted"/>
<dbReference type="PANTHER" id="PTHR11228">
    <property type="entry name" value="RADICAL SAM DOMAIN PROTEIN"/>
    <property type="match status" value="1"/>
</dbReference>
<keyword evidence="2" id="KW-0004">4Fe-4S</keyword>
<evidence type="ECO:0000256" key="1">
    <source>
        <dbReference type="ARBA" id="ARBA00001966"/>
    </source>
</evidence>
<reference evidence="8 9" key="1">
    <citation type="submission" date="2019-06" db="EMBL/GenBank/DDBJ databases">
        <title>The organization of the Streptococcus sanguinis genomes.</title>
        <authorList>
            <person name="Wang H.Y."/>
            <person name="Chen Y.Y.M."/>
            <person name="Wu C.H."/>
        </authorList>
    </citation>
    <scope>NUCLEOTIDE SEQUENCE [LARGE SCALE GENOMIC DNA]</scope>
    <source>
        <strain evidence="8 9">CGMH058</strain>
    </source>
</reference>
<keyword evidence="3" id="KW-0949">S-adenosyl-L-methionine</keyword>
<keyword evidence="6" id="KW-0411">Iron-sulfur</keyword>
<dbReference type="PIRSF" id="PIRSF037420">
    <property type="entry name" value="PQQ_syn_pqqE"/>
    <property type="match status" value="1"/>
</dbReference>
<dbReference type="AlphaFoldDB" id="A0A7H8UZV6"/>
<gene>
    <name evidence="8" type="ORF">FDP16_04630</name>
</gene>
<dbReference type="PANTHER" id="PTHR11228:SF7">
    <property type="entry name" value="PQQA PEPTIDE CYCLASE"/>
    <property type="match status" value="1"/>
</dbReference>
<dbReference type="InterPro" id="IPR006638">
    <property type="entry name" value="Elp3/MiaA/NifB-like_rSAM"/>
</dbReference>
<dbReference type="GO" id="GO:0003824">
    <property type="term" value="F:catalytic activity"/>
    <property type="evidence" value="ECO:0007669"/>
    <property type="project" value="InterPro"/>
</dbReference>
<dbReference type="InterPro" id="IPR017200">
    <property type="entry name" value="PqqE-like"/>
</dbReference>
<evidence type="ECO:0000259" key="7">
    <source>
        <dbReference type="PROSITE" id="PS51918"/>
    </source>
</evidence>
<dbReference type="InterPro" id="IPR058240">
    <property type="entry name" value="rSAM_sf"/>
</dbReference>
<dbReference type="PROSITE" id="PS51918">
    <property type="entry name" value="RADICAL_SAM"/>
    <property type="match status" value="1"/>
</dbReference>
<keyword evidence="4" id="KW-0479">Metal-binding</keyword>
<dbReference type="SFLD" id="SFLDS00029">
    <property type="entry name" value="Radical_SAM"/>
    <property type="match status" value="1"/>
</dbReference>
<evidence type="ECO:0000256" key="3">
    <source>
        <dbReference type="ARBA" id="ARBA00022691"/>
    </source>
</evidence>
<dbReference type="GO" id="GO:0051539">
    <property type="term" value="F:4 iron, 4 sulfur cluster binding"/>
    <property type="evidence" value="ECO:0007669"/>
    <property type="project" value="UniProtKB-KW"/>
</dbReference>
<dbReference type="SUPFAM" id="SSF102114">
    <property type="entry name" value="Radical SAM enzymes"/>
    <property type="match status" value="1"/>
</dbReference>
<comment type="cofactor">
    <cofactor evidence="1">
        <name>[4Fe-4S] cluster</name>
        <dbReference type="ChEBI" id="CHEBI:49883"/>
    </cofactor>
</comment>
<dbReference type="InterPro" id="IPR007197">
    <property type="entry name" value="rSAM"/>
</dbReference>
<evidence type="ECO:0000256" key="2">
    <source>
        <dbReference type="ARBA" id="ARBA00022485"/>
    </source>
</evidence>